<dbReference type="EMBL" id="PJAI02000011">
    <property type="protein sequence ID" value="TYK65329.1"/>
    <property type="molecule type" value="Genomic_DNA"/>
</dbReference>
<dbReference type="CDD" id="cd04183">
    <property type="entry name" value="GT2_BcE_like"/>
    <property type="match status" value="1"/>
</dbReference>
<dbReference type="InterPro" id="IPR016873">
    <property type="entry name" value="Caps_polysacc_synth_BcbE_prd"/>
</dbReference>
<proteinExistence type="predicted"/>
<dbReference type="InterPro" id="IPR029044">
    <property type="entry name" value="Nucleotide-diphossugar_trans"/>
</dbReference>
<sequence length="241" mass="27396">MIVIPMAGLSSRFTKAGYKVPKYMLEAHGETLFDHAVKSFKGYFKDTPFLFIARDVCCTAKFITARAKALGIVKFHITIIDEETRGQAETVALGLNDCPYEGPITIFNIDTFRPNFKFPKFIDHVDGYLEVFQGEGDNWSFAQPFNDKDTKVIKTAEKEAISDLCCTGLYYFSNSKDFLIAFNEYTKLPKSKWAKGELYIAPLYNLLIEKGSNIHYSKISRDEVIFCGIPTEYLDFIAKES</sequence>
<dbReference type="RefSeq" id="WP_101345398.1">
    <property type="nucleotide sequence ID" value="NZ_PJAI02000011.1"/>
</dbReference>
<evidence type="ECO:0000313" key="2">
    <source>
        <dbReference type="Proteomes" id="UP000815846"/>
    </source>
</evidence>
<organism evidence="1 2">
    <name type="scientific">Colwellia echini</name>
    <dbReference type="NCBI Taxonomy" id="1982103"/>
    <lineage>
        <taxon>Bacteria</taxon>
        <taxon>Pseudomonadati</taxon>
        <taxon>Pseudomonadota</taxon>
        <taxon>Gammaproteobacteria</taxon>
        <taxon>Alteromonadales</taxon>
        <taxon>Colwelliaceae</taxon>
        <taxon>Colwellia</taxon>
    </lineage>
</organism>
<protein>
    <submittedName>
        <fullName evidence="1">Capsular biosynthesis protein</fullName>
    </submittedName>
</protein>
<gene>
    <name evidence="1" type="ORF">CWS31_010700</name>
</gene>
<dbReference type="Gene3D" id="3.90.550.10">
    <property type="entry name" value="Spore Coat Polysaccharide Biosynthesis Protein SpsA, Chain A"/>
    <property type="match status" value="1"/>
</dbReference>
<dbReference type="PIRSF" id="PIRSF028162">
    <property type="entry name" value="BcbE_prd"/>
    <property type="match status" value="1"/>
</dbReference>
<dbReference type="Proteomes" id="UP000815846">
    <property type="component" value="Unassembled WGS sequence"/>
</dbReference>
<dbReference type="SUPFAM" id="SSF53448">
    <property type="entry name" value="Nucleotide-diphospho-sugar transferases"/>
    <property type="match status" value="1"/>
</dbReference>
<reference evidence="1 2" key="1">
    <citation type="submission" date="2019-08" db="EMBL/GenBank/DDBJ databases">
        <title>Microbe sample from Colwellia echini.</title>
        <authorList>
            <person name="Christiansen L."/>
            <person name="Pathiraja D."/>
            <person name="Schultz-Johansen M."/>
            <person name="Choi I.-G."/>
            <person name="Stougaard P."/>
        </authorList>
    </citation>
    <scope>NUCLEOTIDE SEQUENCE [LARGE SCALE GENOMIC DNA]</scope>
    <source>
        <strain evidence="1 2">A3</strain>
    </source>
</reference>
<accession>A0ABY3MVW9</accession>
<comment type="caution">
    <text evidence="1">The sequence shown here is derived from an EMBL/GenBank/DDBJ whole genome shotgun (WGS) entry which is preliminary data.</text>
</comment>
<name>A0ABY3MVW9_9GAMM</name>
<evidence type="ECO:0000313" key="1">
    <source>
        <dbReference type="EMBL" id="TYK65329.1"/>
    </source>
</evidence>
<keyword evidence="2" id="KW-1185">Reference proteome</keyword>